<reference evidence="15" key="1">
    <citation type="submission" date="2020-08" db="EMBL/GenBank/DDBJ databases">
        <title>Genome sequencing and assembly of the red palm weevil Rhynchophorus ferrugineus.</title>
        <authorList>
            <person name="Dias G.B."/>
            <person name="Bergman C.M."/>
            <person name="Manee M."/>
        </authorList>
    </citation>
    <scope>NUCLEOTIDE SEQUENCE</scope>
    <source>
        <strain evidence="15">AA-2017</strain>
        <tissue evidence="15">Whole larva</tissue>
    </source>
</reference>
<dbReference type="InterPro" id="IPR047266">
    <property type="entry name" value="KMT5A-like_SET"/>
</dbReference>
<dbReference type="InterPro" id="IPR046341">
    <property type="entry name" value="SET_dom_sf"/>
</dbReference>
<dbReference type="PROSITE" id="PS51571">
    <property type="entry name" value="SAM_MT43_PR_SET"/>
    <property type="match status" value="1"/>
</dbReference>
<keyword evidence="6" id="KW-0808">Transferase</keyword>
<dbReference type="AlphaFoldDB" id="A0A834HV09"/>
<keyword evidence="10" id="KW-0804">Transcription</keyword>
<evidence type="ECO:0000256" key="9">
    <source>
        <dbReference type="ARBA" id="ARBA00023015"/>
    </source>
</evidence>
<keyword evidence="9" id="KW-0805">Transcription regulation</keyword>
<evidence type="ECO:0000256" key="1">
    <source>
        <dbReference type="ARBA" id="ARBA00004123"/>
    </source>
</evidence>
<dbReference type="Pfam" id="PF00856">
    <property type="entry name" value="SET"/>
    <property type="match status" value="1"/>
</dbReference>
<evidence type="ECO:0000256" key="10">
    <source>
        <dbReference type="ARBA" id="ARBA00023163"/>
    </source>
</evidence>
<keyword evidence="11" id="KW-0539">Nucleus</keyword>
<feature type="region of interest" description="Disordered" evidence="13">
    <location>
        <begin position="23"/>
        <end position="45"/>
    </location>
</feature>
<keyword evidence="4" id="KW-0158">Chromosome</keyword>
<evidence type="ECO:0000259" key="14">
    <source>
        <dbReference type="PROSITE" id="PS50280"/>
    </source>
</evidence>
<dbReference type="GO" id="GO:0140944">
    <property type="term" value="F:histone H4K20 monomethyltransferase activity"/>
    <property type="evidence" value="ECO:0007669"/>
    <property type="project" value="UniProtKB-EC"/>
</dbReference>
<evidence type="ECO:0000256" key="11">
    <source>
        <dbReference type="ARBA" id="ARBA00023242"/>
    </source>
</evidence>
<evidence type="ECO:0000256" key="2">
    <source>
        <dbReference type="ARBA" id="ARBA00004286"/>
    </source>
</evidence>
<comment type="subcellular location">
    <subcellularLocation>
        <location evidence="2">Chromosome</location>
    </subcellularLocation>
    <subcellularLocation>
        <location evidence="1">Nucleus</location>
    </subcellularLocation>
</comment>
<evidence type="ECO:0000313" key="16">
    <source>
        <dbReference type="Proteomes" id="UP000625711"/>
    </source>
</evidence>
<keyword evidence="5" id="KW-0489">Methyltransferase</keyword>
<feature type="domain" description="SET" evidence="14">
    <location>
        <begin position="132"/>
        <end position="253"/>
    </location>
</feature>
<dbReference type="GO" id="GO:0005634">
    <property type="term" value="C:nucleus"/>
    <property type="evidence" value="ECO:0007669"/>
    <property type="project" value="UniProtKB-SubCell"/>
</dbReference>
<name>A0A834HV09_RHYFE</name>
<gene>
    <name evidence="15" type="ORF">GWI33_019305</name>
</gene>
<dbReference type="GO" id="GO:0043516">
    <property type="term" value="P:regulation of DNA damage response, signal transduction by p53 class mediator"/>
    <property type="evidence" value="ECO:0007669"/>
    <property type="project" value="TreeGrafter"/>
</dbReference>
<dbReference type="Proteomes" id="UP000625711">
    <property type="component" value="Unassembled WGS sequence"/>
</dbReference>
<dbReference type="OrthoDB" id="5560686at2759"/>
<dbReference type="InterPro" id="IPR051760">
    <property type="entry name" value="KMT5A"/>
</dbReference>
<protein>
    <recommendedName>
        <fullName evidence="3">[histone H4]-lysine(20) N-methyltransferase</fullName>
        <ecNumber evidence="3">2.1.1.361</ecNumber>
    </recommendedName>
</protein>
<feature type="region of interest" description="Disordered" evidence="13">
    <location>
        <begin position="69"/>
        <end position="91"/>
    </location>
</feature>
<dbReference type="Gene3D" id="2.170.270.10">
    <property type="entry name" value="SET domain"/>
    <property type="match status" value="1"/>
</dbReference>
<evidence type="ECO:0000256" key="5">
    <source>
        <dbReference type="ARBA" id="ARBA00022603"/>
    </source>
</evidence>
<keyword evidence="16" id="KW-1185">Reference proteome</keyword>
<comment type="catalytic activity">
    <reaction evidence="12">
        <text>L-lysyl(20)-[histone H4] + S-adenosyl-L-methionine = N(6)-methyl-L-lysyl(20)-[histone H4] + S-adenosyl-L-homocysteine + H(+)</text>
        <dbReference type="Rhea" id="RHEA:60344"/>
        <dbReference type="Rhea" id="RHEA-COMP:15554"/>
        <dbReference type="Rhea" id="RHEA-COMP:15555"/>
        <dbReference type="ChEBI" id="CHEBI:15378"/>
        <dbReference type="ChEBI" id="CHEBI:29969"/>
        <dbReference type="ChEBI" id="CHEBI:57856"/>
        <dbReference type="ChEBI" id="CHEBI:59789"/>
        <dbReference type="ChEBI" id="CHEBI:61929"/>
        <dbReference type="EC" id="2.1.1.361"/>
    </reaction>
</comment>
<dbReference type="SUPFAM" id="SSF82199">
    <property type="entry name" value="SET domain"/>
    <property type="match status" value="1"/>
</dbReference>
<dbReference type="GO" id="GO:0006357">
    <property type="term" value="P:regulation of transcription by RNA polymerase II"/>
    <property type="evidence" value="ECO:0007669"/>
    <property type="project" value="TreeGrafter"/>
</dbReference>
<dbReference type="SMART" id="SM00317">
    <property type="entry name" value="SET"/>
    <property type="match status" value="1"/>
</dbReference>
<dbReference type="InterPro" id="IPR001214">
    <property type="entry name" value="SET_dom"/>
</dbReference>
<dbReference type="PANTHER" id="PTHR46167:SF1">
    <property type="entry name" value="N-LYSINE METHYLTRANSFERASE KMT5A"/>
    <property type="match status" value="1"/>
</dbReference>
<evidence type="ECO:0000256" key="8">
    <source>
        <dbReference type="ARBA" id="ARBA00022853"/>
    </source>
</evidence>
<dbReference type="GO" id="GO:0032259">
    <property type="term" value="P:methylation"/>
    <property type="evidence" value="ECO:0007669"/>
    <property type="project" value="UniProtKB-KW"/>
</dbReference>
<evidence type="ECO:0000256" key="3">
    <source>
        <dbReference type="ARBA" id="ARBA00012187"/>
    </source>
</evidence>
<dbReference type="EC" id="2.1.1.361" evidence="3"/>
<dbReference type="CDD" id="cd10528">
    <property type="entry name" value="SET_SETD8"/>
    <property type="match status" value="1"/>
</dbReference>
<feature type="compositionally biased region" description="Polar residues" evidence="13">
    <location>
        <begin position="69"/>
        <end position="83"/>
    </location>
</feature>
<dbReference type="GO" id="GO:0005700">
    <property type="term" value="C:polytene chromosome"/>
    <property type="evidence" value="ECO:0007669"/>
    <property type="project" value="TreeGrafter"/>
</dbReference>
<dbReference type="InterPro" id="IPR016858">
    <property type="entry name" value="KMT5A-like"/>
</dbReference>
<keyword evidence="8" id="KW-0156">Chromatin regulator</keyword>
<evidence type="ECO:0000256" key="13">
    <source>
        <dbReference type="SAM" id="MobiDB-lite"/>
    </source>
</evidence>
<comment type="caution">
    <text evidence="15">The sequence shown here is derived from an EMBL/GenBank/DDBJ whole genome shotgun (WGS) entry which is preliminary data.</text>
</comment>
<organism evidence="15 16">
    <name type="scientific">Rhynchophorus ferrugineus</name>
    <name type="common">Red palm weevil</name>
    <name type="synonym">Curculio ferrugineus</name>
    <dbReference type="NCBI Taxonomy" id="354439"/>
    <lineage>
        <taxon>Eukaryota</taxon>
        <taxon>Metazoa</taxon>
        <taxon>Ecdysozoa</taxon>
        <taxon>Arthropoda</taxon>
        <taxon>Hexapoda</taxon>
        <taxon>Insecta</taxon>
        <taxon>Pterygota</taxon>
        <taxon>Neoptera</taxon>
        <taxon>Endopterygota</taxon>
        <taxon>Coleoptera</taxon>
        <taxon>Polyphaga</taxon>
        <taxon>Cucujiformia</taxon>
        <taxon>Curculionidae</taxon>
        <taxon>Dryophthorinae</taxon>
        <taxon>Rhynchophorus</taxon>
    </lineage>
</organism>
<sequence length="268" mass="30581">MKVNPTSVVTTPLQIQTRRQKLLTSTGALTSPPTPHRIELRSDSHEENNCKKPLIICQPPAPKARKKLLNSQPVNGTKQQNGNEEMPKNNAKVPTKLTDYFPVRRSVRKTKTTVLEEKQYALEQLIRNEVEDGLEVRYFDGKGRGVVASKDFHKGDFVVEYSGDLVDTVEAKVREESYAENENAGCYMYYFKYNGIQYCIDATQETGRLGRLVNHSRNGNLTTKTVIIDKKPRLILIAKEDIRKGVELLYDYGDRSKESLKHHPWLAF</sequence>
<evidence type="ECO:0000256" key="4">
    <source>
        <dbReference type="ARBA" id="ARBA00022454"/>
    </source>
</evidence>
<dbReference type="PROSITE" id="PS50280">
    <property type="entry name" value="SET"/>
    <property type="match status" value="1"/>
</dbReference>
<dbReference type="EMBL" id="JAACXV010014418">
    <property type="protein sequence ID" value="KAF7267472.1"/>
    <property type="molecule type" value="Genomic_DNA"/>
</dbReference>
<proteinExistence type="predicted"/>
<evidence type="ECO:0000256" key="7">
    <source>
        <dbReference type="ARBA" id="ARBA00022691"/>
    </source>
</evidence>
<feature type="compositionally biased region" description="Basic and acidic residues" evidence="13">
    <location>
        <begin position="36"/>
        <end position="45"/>
    </location>
</feature>
<evidence type="ECO:0000256" key="6">
    <source>
        <dbReference type="ARBA" id="ARBA00022679"/>
    </source>
</evidence>
<dbReference type="PANTHER" id="PTHR46167">
    <property type="entry name" value="N-LYSINE METHYLTRANSFERASE KMT5A"/>
    <property type="match status" value="1"/>
</dbReference>
<evidence type="ECO:0000256" key="12">
    <source>
        <dbReference type="ARBA" id="ARBA00047784"/>
    </source>
</evidence>
<accession>A0A834HV09</accession>
<keyword evidence="7" id="KW-0949">S-adenosyl-L-methionine</keyword>
<evidence type="ECO:0000313" key="15">
    <source>
        <dbReference type="EMBL" id="KAF7267472.1"/>
    </source>
</evidence>